<feature type="domain" description="Cytochrome b561 bacterial/Ni-hydrogenase" evidence="14">
    <location>
        <begin position="19"/>
        <end position="188"/>
    </location>
</feature>
<evidence type="ECO:0000256" key="4">
    <source>
        <dbReference type="ARBA" id="ARBA00022475"/>
    </source>
</evidence>
<keyword evidence="4" id="KW-1003">Cell membrane</keyword>
<feature type="transmembrane region" description="Helical" evidence="13">
    <location>
        <begin position="100"/>
        <end position="119"/>
    </location>
</feature>
<evidence type="ECO:0000313" key="16">
    <source>
        <dbReference type="Proteomes" id="UP000249577"/>
    </source>
</evidence>
<evidence type="ECO:0000256" key="3">
    <source>
        <dbReference type="ARBA" id="ARBA00022448"/>
    </source>
</evidence>
<sequence length="192" mass="21070">MLEKHAMTEATLRPAAGGYTPAAKALHWIVAVLVIGLIAVGIGREFMPKGPERDFVTMLHKATGIVVLVLMFLRIRHRIANPPPPPEPGTPRWQATASEIVHWLLYAILLIMPVLGWVGSNALGRPVSMYGLFDLPTLVSENKVLGESVYDWHGILGFTALGLIVIHVGAALYHRYGRRDAVLARMTTEPAR</sequence>
<dbReference type="EMBL" id="QFPN01000004">
    <property type="protein sequence ID" value="PZQ16122.1"/>
    <property type="molecule type" value="Genomic_DNA"/>
</dbReference>
<evidence type="ECO:0000256" key="1">
    <source>
        <dbReference type="ARBA" id="ARBA00001970"/>
    </source>
</evidence>
<evidence type="ECO:0000256" key="5">
    <source>
        <dbReference type="ARBA" id="ARBA00022617"/>
    </source>
</evidence>
<evidence type="ECO:0000256" key="11">
    <source>
        <dbReference type="ARBA" id="ARBA00023136"/>
    </source>
</evidence>
<dbReference type="InterPro" id="IPR016174">
    <property type="entry name" value="Di-haem_cyt_TM"/>
</dbReference>
<keyword evidence="7" id="KW-0479">Metal-binding</keyword>
<dbReference type="GO" id="GO:0009055">
    <property type="term" value="F:electron transfer activity"/>
    <property type="evidence" value="ECO:0007669"/>
    <property type="project" value="InterPro"/>
</dbReference>
<evidence type="ECO:0000313" key="15">
    <source>
        <dbReference type="EMBL" id="PZQ16122.1"/>
    </source>
</evidence>
<dbReference type="AlphaFoldDB" id="A0A2W5KGP3"/>
<feature type="transmembrane region" description="Helical" evidence="13">
    <location>
        <begin position="25"/>
        <end position="43"/>
    </location>
</feature>
<accession>A0A2W5KGP3</accession>
<evidence type="ECO:0000256" key="12">
    <source>
        <dbReference type="ARBA" id="ARBA00037975"/>
    </source>
</evidence>
<keyword evidence="3" id="KW-0813">Transport</keyword>
<comment type="similarity">
    <text evidence="12">Belongs to the cytochrome b561 family.</text>
</comment>
<evidence type="ECO:0000256" key="2">
    <source>
        <dbReference type="ARBA" id="ARBA00004651"/>
    </source>
</evidence>
<dbReference type="Pfam" id="PF01292">
    <property type="entry name" value="Ni_hydr_CYTB"/>
    <property type="match status" value="1"/>
</dbReference>
<evidence type="ECO:0000256" key="13">
    <source>
        <dbReference type="SAM" id="Phobius"/>
    </source>
</evidence>
<evidence type="ECO:0000256" key="7">
    <source>
        <dbReference type="ARBA" id="ARBA00022723"/>
    </source>
</evidence>
<evidence type="ECO:0000256" key="8">
    <source>
        <dbReference type="ARBA" id="ARBA00022982"/>
    </source>
</evidence>
<dbReference type="InterPro" id="IPR011577">
    <property type="entry name" value="Cyt_b561_bac/Ni-Hgenase"/>
</dbReference>
<dbReference type="GO" id="GO:0046872">
    <property type="term" value="F:metal ion binding"/>
    <property type="evidence" value="ECO:0007669"/>
    <property type="project" value="UniProtKB-KW"/>
</dbReference>
<dbReference type="PANTHER" id="PTHR30529">
    <property type="entry name" value="CYTOCHROME B561"/>
    <property type="match status" value="1"/>
</dbReference>
<protein>
    <submittedName>
        <fullName evidence="15">Cytochrome B</fullName>
    </submittedName>
</protein>
<comment type="caution">
    <text evidence="15">The sequence shown here is derived from an EMBL/GenBank/DDBJ whole genome shotgun (WGS) entry which is preliminary data.</text>
</comment>
<organism evidence="15 16">
    <name type="scientific">Ancylobacter novellus</name>
    <name type="common">Thiobacillus novellus</name>
    <dbReference type="NCBI Taxonomy" id="921"/>
    <lineage>
        <taxon>Bacteria</taxon>
        <taxon>Pseudomonadati</taxon>
        <taxon>Pseudomonadota</taxon>
        <taxon>Alphaproteobacteria</taxon>
        <taxon>Hyphomicrobiales</taxon>
        <taxon>Xanthobacteraceae</taxon>
        <taxon>Ancylobacter</taxon>
    </lineage>
</organism>
<keyword evidence="6 13" id="KW-0812">Transmembrane</keyword>
<comment type="cofactor">
    <cofactor evidence="1">
        <name>heme b</name>
        <dbReference type="ChEBI" id="CHEBI:60344"/>
    </cofactor>
</comment>
<dbReference type="PANTHER" id="PTHR30529:SF1">
    <property type="entry name" value="CYTOCHROME B561 HOMOLOG 2"/>
    <property type="match status" value="1"/>
</dbReference>
<keyword evidence="9 13" id="KW-1133">Transmembrane helix</keyword>
<keyword evidence="5" id="KW-0349">Heme</keyword>
<dbReference type="GO" id="GO:0022904">
    <property type="term" value="P:respiratory electron transport chain"/>
    <property type="evidence" value="ECO:0007669"/>
    <property type="project" value="InterPro"/>
</dbReference>
<evidence type="ECO:0000256" key="6">
    <source>
        <dbReference type="ARBA" id="ARBA00022692"/>
    </source>
</evidence>
<dbReference type="SUPFAM" id="SSF81342">
    <property type="entry name" value="Transmembrane di-heme cytochromes"/>
    <property type="match status" value="1"/>
</dbReference>
<evidence type="ECO:0000256" key="10">
    <source>
        <dbReference type="ARBA" id="ARBA00023004"/>
    </source>
</evidence>
<dbReference type="Proteomes" id="UP000249577">
    <property type="component" value="Unassembled WGS sequence"/>
</dbReference>
<keyword evidence="8" id="KW-0249">Electron transport</keyword>
<evidence type="ECO:0000256" key="9">
    <source>
        <dbReference type="ARBA" id="ARBA00022989"/>
    </source>
</evidence>
<reference evidence="15 16" key="1">
    <citation type="submission" date="2017-08" db="EMBL/GenBank/DDBJ databases">
        <title>Infants hospitalized years apart are colonized by the same room-sourced microbial strains.</title>
        <authorList>
            <person name="Brooks B."/>
            <person name="Olm M.R."/>
            <person name="Firek B.A."/>
            <person name="Baker R."/>
            <person name="Thomas B.C."/>
            <person name="Morowitz M.J."/>
            <person name="Banfield J.F."/>
        </authorList>
    </citation>
    <scope>NUCLEOTIDE SEQUENCE [LARGE SCALE GENOMIC DNA]</scope>
    <source>
        <strain evidence="15">S2_005_003_R2_43</strain>
    </source>
</reference>
<dbReference type="GO" id="GO:0005886">
    <property type="term" value="C:plasma membrane"/>
    <property type="evidence" value="ECO:0007669"/>
    <property type="project" value="UniProtKB-SubCell"/>
</dbReference>
<keyword evidence="10" id="KW-0408">Iron</keyword>
<proteinExistence type="inferred from homology"/>
<dbReference type="GO" id="GO:0020037">
    <property type="term" value="F:heme binding"/>
    <property type="evidence" value="ECO:0007669"/>
    <property type="project" value="TreeGrafter"/>
</dbReference>
<keyword evidence="11 13" id="KW-0472">Membrane</keyword>
<feature type="transmembrane region" description="Helical" evidence="13">
    <location>
        <begin position="152"/>
        <end position="173"/>
    </location>
</feature>
<name>A0A2W5KGP3_ANCNO</name>
<gene>
    <name evidence="15" type="ORF">DI565_10035</name>
</gene>
<comment type="subcellular location">
    <subcellularLocation>
        <location evidence="2">Cell membrane</location>
        <topology evidence="2">Multi-pass membrane protein</topology>
    </subcellularLocation>
</comment>
<feature type="transmembrane region" description="Helical" evidence="13">
    <location>
        <begin position="55"/>
        <end position="73"/>
    </location>
</feature>
<dbReference type="InterPro" id="IPR052168">
    <property type="entry name" value="Cytochrome_b561_oxidase"/>
</dbReference>
<evidence type="ECO:0000259" key="14">
    <source>
        <dbReference type="Pfam" id="PF01292"/>
    </source>
</evidence>